<feature type="compositionally biased region" description="Basic and acidic residues" evidence="1">
    <location>
        <begin position="565"/>
        <end position="589"/>
    </location>
</feature>
<protein>
    <submittedName>
        <fullName evidence="2">SGT1 family protein Sgt1</fullName>
    </submittedName>
</protein>
<evidence type="ECO:0000313" key="2">
    <source>
        <dbReference type="EMBL" id="KAK7519871.1"/>
    </source>
</evidence>
<sequence>MADSEKSKDSDSQDNFKWFGEGFDGFPKKLPDDTVEYAVFIIDSKFSTDNQIRERLRSVESAADALSKKLLKDYIWQRESFDLQLRREDGCWLLRGTTNYGDSVADEWLIVYLLGELSKQFPEAWMRIHDTDGEFLLIEAANVLPKWLNPEIADNRVWINQSKLCIIPVETSDKRPLTIQEALHFIQSTSSKLVHSPLVEEEAFFRLRNYPEEISSTLHHSLVTIPRKLAFLLYQNPAYTSPAVEAFYLRDPISLRPLKSEDGSALKFPPKDLVTVSVRFTKVGFAQLKSQQFVGSKVWETEIASLKPGKQRDKLEMGMKLAAGFDMLMADPQNQDKRAVREIELLLEDVEAGEENLPTDDEIAKWDTREDDESWMDISYEEFEKELQGKKSKGFGDKAAQANLQKMVQRFESFLNDRNAGAEGAELEDMDIDDDGDDISSDDEEEDKAASFDEEEFSKMMREMMGMPEEVYKEVMEMPLDEVKAAKENQTKLEEISARINQQEEEKKRPFFGPERPPKPGKKNEDMAEQSSEDEGAWGEQEAKEFQKNMEAMEAELRQAGALDLDPKTKEGVAKAIKSTDKGKGKEREVEELDVGEIPRDDEEAVDIDYNLVKNMLEAFKAQGGMAGPAGNMMRSMGMNMPRDEPDD</sequence>
<dbReference type="PANTHER" id="PTHR13060:SF0">
    <property type="entry name" value="PROTEIN ECDYSONELESS HOMOLOG"/>
    <property type="match status" value="1"/>
</dbReference>
<evidence type="ECO:0000256" key="1">
    <source>
        <dbReference type="SAM" id="MobiDB-lite"/>
    </source>
</evidence>
<accession>A0ABR1KVC3</accession>
<organism evidence="2 3">
    <name type="scientific">Phyllosticta citriasiana</name>
    <dbReference type="NCBI Taxonomy" id="595635"/>
    <lineage>
        <taxon>Eukaryota</taxon>
        <taxon>Fungi</taxon>
        <taxon>Dikarya</taxon>
        <taxon>Ascomycota</taxon>
        <taxon>Pezizomycotina</taxon>
        <taxon>Dothideomycetes</taxon>
        <taxon>Dothideomycetes incertae sedis</taxon>
        <taxon>Botryosphaeriales</taxon>
        <taxon>Phyllostictaceae</taxon>
        <taxon>Phyllosticta</taxon>
    </lineage>
</organism>
<dbReference type="PANTHER" id="PTHR13060">
    <property type="entry name" value="SGT1 PROTEIN HSGT1 SUPPRESSOR OF GCR2"/>
    <property type="match status" value="1"/>
</dbReference>
<feature type="region of interest" description="Disordered" evidence="1">
    <location>
        <begin position="422"/>
        <end position="455"/>
    </location>
</feature>
<feature type="compositionally biased region" description="Acidic residues" evidence="1">
    <location>
        <begin position="425"/>
        <end position="455"/>
    </location>
</feature>
<feature type="compositionally biased region" description="Basic and acidic residues" evidence="1">
    <location>
        <begin position="495"/>
        <end position="509"/>
    </location>
</feature>
<feature type="compositionally biased region" description="Basic and acidic residues" evidence="1">
    <location>
        <begin position="516"/>
        <end position="526"/>
    </location>
</feature>
<dbReference type="EMBL" id="JBBPHU010000003">
    <property type="protein sequence ID" value="KAK7519871.1"/>
    <property type="molecule type" value="Genomic_DNA"/>
</dbReference>
<feature type="compositionally biased region" description="Acidic residues" evidence="1">
    <location>
        <begin position="527"/>
        <end position="537"/>
    </location>
</feature>
<dbReference type="Pfam" id="PF07093">
    <property type="entry name" value="SGT1"/>
    <property type="match status" value="1"/>
</dbReference>
<gene>
    <name evidence="2" type="ORF">IWZ03DRAFT_371552</name>
</gene>
<feature type="region of interest" description="Disordered" evidence="1">
    <location>
        <begin position="625"/>
        <end position="648"/>
    </location>
</feature>
<dbReference type="InterPro" id="IPR010770">
    <property type="entry name" value="Ecd"/>
</dbReference>
<keyword evidence="3" id="KW-1185">Reference proteome</keyword>
<proteinExistence type="predicted"/>
<evidence type="ECO:0000313" key="3">
    <source>
        <dbReference type="Proteomes" id="UP001363622"/>
    </source>
</evidence>
<dbReference type="Proteomes" id="UP001363622">
    <property type="component" value="Unassembled WGS sequence"/>
</dbReference>
<reference evidence="2 3" key="1">
    <citation type="submission" date="2024-04" db="EMBL/GenBank/DDBJ databases">
        <title>Phyllosticta paracitricarpa is synonymous to the EU quarantine fungus P. citricarpa based on phylogenomic analyses.</title>
        <authorList>
            <consortium name="Lawrence Berkeley National Laboratory"/>
            <person name="Van Ingen-Buijs V.A."/>
            <person name="Van Westerhoven A.C."/>
            <person name="Haridas S."/>
            <person name="Skiadas P."/>
            <person name="Martin F."/>
            <person name="Groenewald J.Z."/>
            <person name="Crous P.W."/>
            <person name="Seidl M.F."/>
        </authorList>
    </citation>
    <scope>NUCLEOTIDE SEQUENCE [LARGE SCALE GENOMIC DNA]</scope>
    <source>
        <strain evidence="2 3">CBS 123371</strain>
    </source>
</reference>
<comment type="caution">
    <text evidence="2">The sequence shown here is derived from an EMBL/GenBank/DDBJ whole genome shotgun (WGS) entry which is preliminary data.</text>
</comment>
<feature type="region of interest" description="Disordered" evidence="1">
    <location>
        <begin position="495"/>
        <end position="592"/>
    </location>
</feature>
<name>A0ABR1KVC3_9PEZI</name>